<evidence type="ECO:0000256" key="5">
    <source>
        <dbReference type="ARBA" id="ARBA00021528"/>
    </source>
</evidence>
<name>D6GQG5_FILAD</name>
<evidence type="ECO:0000256" key="3">
    <source>
        <dbReference type="ARBA" id="ARBA00005656"/>
    </source>
</evidence>
<keyword evidence="11" id="KW-1185">Reference proteome</keyword>
<protein>
    <recommendedName>
        <fullName evidence="5">Phosphate acetyltransferase</fullName>
        <ecNumber evidence="4">2.3.1.8</ecNumber>
    </recommendedName>
    <alternativeName>
        <fullName evidence="8">Phosphotransacetylase</fullName>
    </alternativeName>
</protein>
<dbReference type="Gene3D" id="3.40.50.10950">
    <property type="match status" value="1"/>
</dbReference>
<evidence type="ECO:0000256" key="6">
    <source>
        <dbReference type="ARBA" id="ARBA00022679"/>
    </source>
</evidence>
<sequence length="331" mass="36068">MNIFDSMKKLVSAKNPVIVFPEGMSDRILKATSRLKKEGIMQPILLGNEKEMKAFAAERGVDISDLTLIDPQTYPELDFLVEKFVERRKGKITAEEAREKLLSDVNYFGTMLVYTEKAAGMVSGAVHTTADTVRPALQIIKVKPCYTRISGVFILIKGDQIYVVADCAINIAPTAEELAEIAITTVNTAKAIELEPRVAMLSFSTKGSAHSEETEKMAKATELVRQQMPDLLIDGEIQFDAAFVPEIAARKAPNSPIAGNANVFIFPSLEAGNIGYKLIQRFGGYDAVGPILQGLNKPVCDLSRGCNEEEVYKLALFTAASGILGDGCIQE</sequence>
<dbReference type="eggNOG" id="COG0280">
    <property type="taxonomic scope" value="Bacteria"/>
</dbReference>
<dbReference type="InterPro" id="IPR004614">
    <property type="entry name" value="P_AcTrfase"/>
</dbReference>
<dbReference type="InterPro" id="IPR002505">
    <property type="entry name" value="PTA_PTB"/>
</dbReference>
<organism evidence="10 11">
    <name type="scientific">Filifactor alocis (strain ATCC 35896 / CCUG 47790 / D40 B5)</name>
    <name type="common">Fusobacterium alocis</name>
    <dbReference type="NCBI Taxonomy" id="546269"/>
    <lineage>
        <taxon>Bacteria</taxon>
        <taxon>Bacillati</taxon>
        <taxon>Bacillota</taxon>
        <taxon>Clostridia</taxon>
        <taxon>Peptostreptococcales</taxon>
        <taxon>Filifactoraceae</taxon>
        <taxon>Filifactor</taxon>
    </lineage>
</organism>
<dbReference type="NCBIfam" id="NF007233">
    <property type="entry name" value="PRK09653.1"/>
    <property type="match status" value="1"/>
</dbReference>
<accession>D6GQG5</accession>
<evidence type="ECO:0000313" key="10">
    <source>
        <dbReference type="EMBL" id="EFE29018.1"/>
    </source>
</evidence>
<dbReference type="Pfam" id="PF01515">
    <property type="entry name" value="PTA_PTB"/>
    <property type="match status" value="1"/>
</dbReference>
<dbReference type="Gene3D" id="3.40.50.10750">
    <property type="entry name" value="Isocitrate/Isopropylmalate dehydrogenase-like"/>
    <property type="match status" value="1"/>
</dbReference>
<comment type="similarity">
    <text evidence="3">Belongs to the phosphate acetyltransferase and butyryltransferase family.</text>
</comment>
<evidence type="ECO:0000256" key="2">
    <source>
        <dbReference type="ARBA" id="ARBA00004989"/>
    </source>
</evidence>
<dbReference type="RefSeq" id="WP_014262932.1">
    <property type="nucleotide sequence ID" value="NC_016630.1"/>
</dbReference>
<evidence type="ECO:0000256" key="8">
    <source>
        <dbReference type="ARBA" id="ARBA00031108"/>
    </source>
</evidence>
<dbReference type="InterPro" id="IPR042113">
    <property type="entry name" value="P_AcTrfase_dom1"/>
</dbReference>
<evidence type="ECO:0000256" key="7">
    <source>
        <dbReference type="ARBA" id="ARBA00023315"/>
    </source>
</evidence>
<proteinExistence type="inferred from homology"/>
<dbReference type="AlphaFoldDB" id="D6GQG5"/>
<evidence type="ECO:0000256" key="4">
    <source>
        <dbReference type="ARBA" id="ARBA00012707"/>
    </source>
</evidence>
<evidence type="ECO:0000259" key="9">
    <source>
        <dbReference type="Pfam" id="PF01515"/>
    </source>
</evidence>
<reference evidence="11" key="1">
    <citation type="submission" date="2010-12" db="EMBL/GenBank/DDBJ databases">
        <title>The genome sequence of Filifactor alocis strain ATCC 35896.</title>
        <authorList>
            <consortium name="The Broad Institute Genome Sequencing Platform"/>
            <person name="Ward D."/>
            <person name="Earl A."/>
            <person name="Feldgarden M."/>
            <person name="Young S.K."/>
            <person name="Gargeya S."/>
            <person name="Zeng Q."/>
            <person name="Alvarado L."/>
            <person name="Berlin A."/>
            <person name="Bochicchio J."/>
            <person name="Chapman S.B."/>
            <person name="Chen Z."/>
            <person name="Freedman E."/>
            <person name="Gellesch M."/>
            <person name="Goldberg J."/>
            <person name="Griggs A."/>
            <person name="Gujja S."/>
            <person name="Heilman E."/>
            <person name="Heiman D."/>
            <person name="Howarth C."/>
            <person name="Mehta T."/>
            <person name="Neiman D."/>
            <person name="Pearson M."/>
            <person name="Roberts A."/>
            <person name="Saif S."/>
            <person name="Shea T."/>
            <person name="Shenoy N."/>
            <person name="Sisk P."/>
            <person name="Stolte C."/>
            <person name="Sykes S."/>
            <person name="White J."/>
            <person name="Yandava C."/>
            <person name="Izard J."/>
            <person name="Blanton J.M."/>
            <person name="Baranova O.V."/>
            <person name="Tanner A.C."/>
            <person name="Dewhirst F.E."/>
            <person name="Haas B."/>
            <person name="Nusbaum C."/>
            <person name="Birren B."/>
        </authorList>
    </citation>
    <scope>NUCLEOTIDE SEQUENCE [LARGE SCALE GENOMIC DNA]</scope>
    <source>
        <strain evidence="11">ATCC 35896 / D40 B5</strain>
    </source>
</reference>
<evidence type="ECO:0000256" key="1">
    <source>
        <dbReference type="ARBA" id="ARBA00000705"/>
    </source>
</evidence>
<comment type="pathway">
    <text evidence="2">Metabolic intermediate biosynthesis; acetyl-CoA biosynthesis; acetyl-CoA from acetate: step 2/2.</text>
</comment>
<dbReference type="OrthoDB" id="9805787at2"/>
<dbReference type="STRING" id="546269.HMPREF0389_00940"/>
<dbReference type="InterPro" id="IPR050500">
    <property type="entry name" value="Phos_Acetyltrans/Butyryltrans"/>
</dbReference>
<dbReference type="Proteomes" id="UP000007468">
    <property type="component" value="Chromosome"/>
</dbReference>
<dbReference type="InterPro" id="IPR042112">
    <property type="entry name" value="P_AcTrfase_dom2"/>
</dbReference>
<evidence type="ECO:0000313" key="11">
    <source>
        <dbReference type="Proteomes" id="UP000007468"/>
    </source>
</evidence>
<dbReference type="EMBL" id="CP002390">
    <property type="protein sequence ID" value="EFE29018.1"/>
    <property type="molecule type" value="Genomic_DNA"/>
</dbReference>
<dbReference type="PANTHER" id="PTHR43356:SF3">
    <property type="entry name" value="PHOSPHATE ACETYLTRANSFERASE"/>
    <property type="match status" value="1"/>
</dbReference>
<dbReference type="PATRIC" id="fig|546269.5.peg.1445"/>
<feature type="domain" description="Phosphate acetyl/butaryl transferase" evidence="9">
    <location>
        <begin position="4"/>
        <end position="319"/>
    </location>
</feature>
<gene>
    <name evidence="10" type="primary">pta</name>
    <name evidence="10" type="ordered locus">HMPREF0389_00940</name>
</gene>
<dbReference type="GO" id="GO:0008959">
    <property type="term" value="F:phosphate acetyltransferase activity"/>
    <property type="evidence" value="ECO:0007669"/>
    <property type="project" value="UniProtKB-EC"/>
</dbReference>
<dbReference type="InterPro" id="IPR012147">
    <property type="entry name" value="P_Ac_Bu_trans"/>
</dbReference>
<dbReference type="SUPFAM" id="SSF53659">
    <property type="entry name" value="Isocitrate/Isopropylmalate dehydrogenase-like"/>
    <property type="match status" value="1"/>
</dbReference>
<dbReference type="PANTHER" id="PTHR43356">
    <property type="entry name" value="PHOSPHATE ACETYLTRANSFERASE"/>
    <property type="match status" value="1"/>
</dbReference>
<dbReference type="NCBIfam" id="TIGR00651">
    <property type="entry name" value="pta"/>
    <property type="match status" value="1"/>
</dbReference>
<keyword evidence="7 10" id="KW-0012">Acyltransferase</keyword>
<keyword evidence="6 10" id="KW-0808">Transferase</keyword>
<dbReference type="EC" id="2.3.1.8" evidence="4"/>
<dbReference type="KEGG" id="faa:HMPREF0389_00940"/>
<dbReference type="PIRSF" id="PIRSF000428">
    <property type="entry name" value="P_Ac_trans"/>
    <property type="match status" value="1"/>
</dbReference>
<comment type="catalytic activity">
    <reaction evidence="1">
        <text>acetyl-CoA + phosphate = acetyl phosphate + CoA</text>
        <dbReference type="Rhea" id="RHEA:19521"/>
        <dbReference type="ChEBI" id="CHEBI:22191"/>
        <dbReference type="ChEBI" id="CHEBI:43474"/>
        <dbReference type="ChEBI" id="CHEBI:57287"/>
        <dbReference type="ChEBI" id="CHEBI:57288"/>
        <dbReference type="EC" id="2.3.1.8"/>
    </reaction>
</comment>